<evidence type="ECO:0000256" key="3">
    <source>
        <dbReference type="ARBA" id="ARBA00022989"/>
    </source>
</evidence>
<sequence length="364" mass="39585">MSEANKEDAAKCIAIARQALSQKDFAKADKFAAKAQKLYPGDEVERLILHISITKSGTEAQERAQQQGSYANGNAHATGAGQRRAAGGSSTAQGGGQRTSNPQGVPPLRQRKPQQEPPPPPTPDPLALQLHPDKNSAHHADEAFKAVGRSFACLSDPDKARARKALYAGRLPTPQKPTSECSEPQQGGMPGARMYTHRQTRPRPSASAADRARTANAASAAADDSSRMFINFIQIMPVLLLIMFSWLSSSSKPGFSLTQDRTNFPDAMTTARLDVPFYVSSATAFEASYPRGSTSRIHMEGKIEQAYMERLQYKCNQEKMARHRGYTFGGSRGRVSSELLNRNRCTLPHSFNKGITAPQSLKGI</sequence>
<dbReference type="InterPro" id="IPR015399">
    <property type="entry name" value="DUF1977_DnaJ-like"/>
</dbReference>
<feature type="domain" description="DUF1977" evidence="7">
    <location>
        <begin position="245"/>
        <end position="324"/>
    </location>
</feature>
<dbReference type="EMBL" id="MU069699">
    <property type="protein sequence ID" value="KAF5835555.1"/>
    <property type="molecule type" value="Genomic_DNA"/>
</dbReference>
<keyword evidence="4" id="KW-0472">Membrane</keyword>
<accession>A0ABQ7GLR7</accession>
<dbReference type="Gene3D" id="1.10.287.110">
    <property type="entry name" value="DnaJ domain"/>
    <property type="match status" value="1"/>
</dbReference>
<feature type="compositionally biased region" description="Low complexity" evidence="5">
    <location>
        <begin position="202"/>
        <end position="220"/>
    </location>
</feature>
<keyword evidence="9" id="KW-1185">Reference proteome</keyword>
<name>A0ABQ7GLR7_DUNSA</name>
<evidence type="ECO:0000256" key="2">
    <source>
        <dbReference type="ARBA" id="ARBA00022692"/>
    </source>
</evidence>
<evidence type="ECO:0008006" key="10">
    <source>
        <dbReference type="Google" id="ProtNLM"/>
    </source>
</evidence>
<evidence type="ECO:0000313" key="9">
    <source>
        <dbReference type="Proteomes" id="UP000815325"/>
    </source>
</evidence>
<dbReference type="Proteomes" id="UP000815325">
    <property type="component" value="Unassembled WGS sequence"/>
</dbReference>
<protein>
    <recommendedName>
        <fullName evidence="10">J domain-containing protein</fullName>
    </recommendedName>
</protein>
<dbReference type="Pfam" id="PF00226">
    <property type="entry name" value="DnaJ"/>
    <property type="match status" value="1"/>
</dbReference>
<dbReference type="CDD" id="cd06257">
    <property type="entry name" value="DnaJ"/>
    <property type="match status" value="1"/>
</dbReference>
<gene>
    <name evidence="8" type="ORF">DUNSADRAFT_7208</name>
</gene>
<dbReference type="InterPro" id="IPR001623">
    <property type="entry name" value="DnaJ_domain"/>
</dbReference>
<dbReference type="Pfam" id="PF09320">
    <property type="entry name" value="DUF1977"/>
    <property type="match status" value="1"/>
</dbReference>
<evidence type="ECO:0000313" key="8">
    <source>
        <dbReference type="EMBL" id="KAF5835555.1"/>
    </source>
</evidence>
<comment type="subcellular location">
    <subcellularLocation>
        <location evidence="1">Membrane</location>
        <topology evidence="1">Single-pass membrane protein</topology>
    </subcellularLocation>
</comment>
<feature type="region of interest" description="Disordered" evidence="5">
    <location>
        <begin position="56"/>
        <end position="132"/>
    </location>
</feature>
<keyword evidence="2" id="KW-0812">Transmembrane</keyword>
<feature type="compositionally biased region" description="Polar residues" evidence="5">
    <location>
        <begin position="176"/>
        <end position="185"/>
    </location>
</feature>
<comment type="caution">
    <text evidence="8">The sequence shown here is derived from an EMBL/GenBank/DDBJ whole genome shotgun (WGS) entry which is preliminary data.</text>
</comment>
<dbReference type="SUPFAM" id="SSF46565">
    <property type="entry name" value="Chaperone J-domain"/>
    <property type="match status" value="1"/>
</dbReference>
<feature type="compositionally biased region" description="Low complexity" evidence="5">
    <location>
        <begin position="75"/>
        <end position="92"/>
    </location>
</feature>
<feature type="compositionally biased region" description="Polar residues" evidence="5">
    <location>
        <begin position="56"/>
        <end position="72"/>
    </location>
</feature>
<evidence type="ECO:0000256" key="4">
    <source>
        <dbReference type="ARBA" id="ARBA00023136"/>
    </source>
</evidence>
<evidence type="ECO:0000256" key="5">
    <source>
        <dbReference type="SAM" id="MobiDB-lite"/>
    </source>
</evidence>
<evidence type="ECO:0000259" key="6">
    <source>
        <dbReference type="Pfam" id="PF00226"/>
    </source>
</evidence>
<proteinExistence type="predicted"/>
<feature type="domain" description="J" evidence="6">
    <location>
        <begin position="126"/>
        <end position="161"/>
    </location>
</feature>
<feature type="compositionally biased region" description="Pro residues" evidence="5">
    <location>
        <begin position="115"/>
        <end position="124"/>
    </location>
</feature>
<evidence type="ECO:0000259" key="7">
    <source>
        <dbReference type="Pfam" id="PF09320"/>
    </source>
</evidence>
<keyword evidence="3" id="KW-1133">Transmembrane helix</keyword>
<reference evidence="8" key="1">
    <citation type="submission" date="2017-08" db="EMBL/GenBank/DDBJ databases">
        <authorList>
            <person name="Polle J.E."/>
            <person name="Barry K."/>
            <person name="Cushman J."/>
            <person name="Schmutz J."/>
            <person name="Tran D."/>
            <person name="Hathwaick L.T."/>
            <person name="Yim W.C."/>
            <person name="Jenkins J."/>
            <person name="Mckie-Krisberg Z.M."/>
            <person name="Prochnik S."/>
            <person name="Lindquist E."/>
            <person name="Dockter R.B."/>
            <person name="Adam C."/>
            <person name="Molina H."/>
            <person name="Bunkerborg J."/>
            <person name="Jin E."/>
            <person name="Buchheim M."/>
            <person name="Magnuson J."/>
        </authorList>
    </citation>
    <scope>NUCLEOTIDE SEQUENCE</scope>
    <source>
        <strain evidence="8">CCAP 19/18</strain>
    </source>
</reference>
<dbReference type="PANTHER" id="PTHR43908">
    <property type="entry name" value="AT29763P-RELATED"/>
    <property type="match status" value="1"/>
</dbReference>
<organism evidence="8 9">
    <name type="scientific">Dunaliella salina</name>
    <name type="common">Green alga</name>
    <name type="synonym">Protococcus salinus</name>
    <dbReference type="NCBI Taxonomy" id="3046"/>
    <lineage>
        <taxon>Eukaryota</taxon>
        <taxon>Viridiplantae</taxon>
        <taxon>Chlorophyta</taxon>
        <taxon>core chlorophytes</taxon>
        <taxon>Chlorophyceae</taxon>
        <taxon>CS clade</taxon>
        <taxon>Chlamydomonadales</taxon>
        <taxon>Dunaliellaceae</taxon>
        <taxon>Dunaliella</taxon>
    </lineage>
</organism>
<dbReference type="InterPro" id="IPR051100">
    <property type="entry name" value="DnaJ_subfamily_B/C"/>
</dbReference>
<feature type="region of interest" description="Disordered" evidence="5">
    <location>
        <begin position="170"/>
        <end position="220"/>
    </location>
</feature>
<evidence type="ECO:0000256" key="1">
    <source>
        <dbReference type="ARBA" id="ARBA00004167"/>
    </source>
</evidence>
<dbReference type="InterPro" id="IPR036869">
    <property type="entry name" value="J_dom_sf"/>
</dbReference>